<evidence type="ECO:0000313" key="2">
    <source>
        <dbReference type="EMBL" id="TRY75720.1"/>
    </source>
</evidence>
<gene>
    <name evidence="2" type="ORF">TCAL_08677</name>
</gene>
<keyword evidence="1" id="KW-1133">Transmembrane helix</keyword>
<dbReference type="AlphaFoldDB" id="A0A553PDG2"/>
<evidence type="ECO:0000313" key="3">
    <source>
        <dbReference type="Proteomes" id="UP000318571"/>
    </source>
</evidence>
<dbReference type="EMBL" id="VCGU01000005">
    <property type="protein sequence ID" value="TRY75720.1"/>
    <property type="molecule type" value="Genomic_DNA"/>
</dbReference>
<comment type="caution">
    <text evidence="2">The sequence shown here is derived from an EMBL/GenBank/DDBJ whole genome shotgun (WGS) entry which is preliminary data.</text>
</comment>
<feature type="transmembrane region" description="Helical" evidence="1">
    <location>
        <begin position="80"/>
        <end position="100"/>
    </location>
</feature>
<dbReference type="Proteomes" id="UP000318571">
    <property type="component" value="Chromosome 2"/>
</dbReference>
<name>A0A553PDG2_TIGCA</name>
<reference evidence="2 3" key="1">
    <citation type="journal article" date="2018" name="Nat. Ecol. Evol.">
        <title>Genomic signatures of mitonuclear coevolution across populations of Tigriopus californicus.</title>
        <authorList>
            <person name="Barreto F.S."/>
            <person name="Watson E.T."/>
            <person name="Lima T.G."/>
            <person name="Willett C.S."/>
            <person name="Edmands S."/>
            <person name="Li W."/>
            <person name="Burton R.S."/>
        </authorList>
    </citation>
    <scope>NUCLEOTIDE SEQUENCE [LARGE SCALE GENOMIC DNA]</scope>
    <source>
        <strain evidence="2 3">San Diego</strain>
    </source>
</reference>
<proteinExistence type="predicted"/>
<accession>A0A553PDG2</accession>
<sequence length="104" mass="11650">MSRRSADQFHLREESPLTCLVDENCIKIDARLRCNQSQVPLVASVASQGVPGECVCLSGLDWNAETNSCQSSRFWFNMGLLVMGVILLLMLFGLIAYFVLRVHE</sequence>
<organism evidence="2 3">
    <name type="scientific">Tigriopus californicus</name>
    <name type="common">Marine copepod</name>
    <dbReference type="NCBI Taxonomy" id="6832"/>
    <lineage>
        <taxon>Eukaryota</taxon>
        <taxon>Metazoa</taxon>
        <taxon>Ecdysozoa</taxon>
        <taxon>Arthropoda</taxon>
        <taxon>Crustacea</taxon>
        <taxon>Multicrustacea</taxon>
        <taxon>Hexanauplia</taxon>
        <taxon>Copepoda</taxon>
        <taxon>Harpacticoida</taxon>
        <taxon>Harpacticidae</taxon>
        <taxon>Tigriopus</taxon>
    </lineage>
</organism>
<evidence type="ECO:0000256" key="1">
    <source>
        <dbReference type="SAM" id="Phobius"/>
    </source>
</evidence>
<keyword evidence="1" id="KW-0472">Membrane</keyword>
<protein>
    <submittedName>
        <fullName evidence="2">Uncharacterized protein</fullName>
    </submittedName>
</protein>
<keyword evidence="3" id="KW-1185">Reference proteome</keyword>
<keyword evidence="1" id="KW-0812">Transmembrane</keyword>